<evidence type="ECO:0000256" key="1">
    <source>
        <dbReference type="SAM" id="Phobius"/>
    </source>
</evidence>
<dbReference type="InterPro" id="IPR005183">
    <property type="entry name" value="DUF305_CopM-like"/>
</dbReference>
<feature type="transmembrane region" description="Helical" evidence="1">
    <location>
        <begin position="74"/>
        <end position="94"/>
    </location>
</feature>
<accession>G9EPV2</accession>
<name>G9EPV2_9GAMM</name>
<proteinExistence type="predicted"/>
<dbReference type="AlphaFoldDB" id="G9EPV2"/>
<keyword evidence="1" id="KW-1133">Transmembrane helix</keyword>
<dbReference type="Pfam" id="PF03713">
    <property type="entry name" value="DUF305"/>
    <property type="match status" value="1"/>
</dbReference>
<dbReference type="RefSeq" id="WP_006871207.1">
    <property type="nucleotide sequence ID" value="NZ_JH413826.1"/>
</dbReference>
<dbReference type="HOGENOM" id="CLU_113754_1_0_6"/>
<dbReference type="eggNOG" id="COG3544">
    <property type="taxonomic scope" value="Bacteria"/>
</dbReference>
<gene>
    <name evidence="3" type="ORF">LDG_7293</name>
</gene>
<evidence type="ECO:0000313" key="3">
    <source>
        <dbReference type="EMBL" id="EHL30736.1"/>
    </source>
</evidence>
<reference evidence="3 4" key="1">
    <citation type="journal article" date="2011" name="BMC Genomics">
        <title>Insight into cross-talk between intra-amoebal pathogens.</title>
        <authorList>
            <person name="Gimenez G."/>
            <person name="Bertelli C."/>
            <person name="Moliner C."/>
            <person name="Robert C."/>
            <person name="Raoult D."/>
            <person name="Fournier P.E."/>
            <person name="Greub G."/>
        </authorList>
    </citation>
    <scope>NUCLEOTIDE SEQUENCE [LARGE SCALE GENOMIC DNA]</scope>
    <source>
        <strain evidence="3 4">LLAP12</strain>
    </source>
</reference>
<keyword evidence="1" id="KW-0472">Membrane</keyword>
<dbReference type="Proteomes" id="UP000002770">
    <property type="component" value="Unassembled WGS sequence"/>
</dbReference>
<evidence type="ECO:0000313" key="4">
    <source>
        <dbReference type="Proteomes" id="UP000002770"/>
    </source>
</evidence>
<dbReference type="InParanoid" id="G9EPV2"/>
<dbReference type="Gene3D" id="1.20.1260.10">
    <property type="match status" value="1"/>
</dbReference>
<dbReference type="EMBL" id="JH413826">
    <property type="protein sequence ID" value="EHL30736.1"/>
    <property type="molecule type" value="Genomic_DNA"/>
</dbReference>
<sequence length="158" mass="18035">MNKHGMNQHGTSYFKLSIMTLLSFIAMYILMYMMVNQFTNVYSSLNQLYMAGMMTAPMVIFELLLMGSMYPNKVLNGILFLVMMIFLIGFIFGIRNQTGISDKEFLKSMIPHHGGAILMCSKATIKDTEIKKVCESIISSQQSEIDWMKNKLISLETK</sequence>
<organism evidence="3 4">
    <name type="scientific">Legionella drancourtii LLAP12</name>
    <dbReference type="NCBI Taxonomy" id="658187"/>
    <lineage>
        <taxon>Bacteria</taxon>
        <taxon>Pseudomonadati</taxon>
        <taxon>Pseudomonadota</taxon>
        <taxon>Gammaproteobacteria</taxon>
        <taxon>Legionellales</taxon>
        <taxon>Legionellaceae</taxon>
        <taxon>Legionella</taxon>
    </lineage>
</organism>
<evidence type="ECO:0000259" key="2">
    <source>
        <dbReference type="Pfam" id="PF03713"/>
    </source>
</evidence>
<dbReference type="STRING" id="658187.LDG_7293"/>
<keyword evidence="1" id="KW-0812">Transmembrane</keyword>
<keyword evidence="4" id="KW-1185">Reference proteome</keyword>
<feature type="transmembrane region" description="Helical" evidence="1">
    <location>
        <begin position="12"/>
        <end position="35"/>
    </location>
</feature>
<dbReference type="InterPro" id="IPR012347">
    <property type="entry name" value="Ferritin-like"/>
</dbReference>
<feature type="transmembrane region" description="Helical" evidence="1">
    <location>
        <begin position="47"/>
        <end position="67"/>
    </location>
</feature>
<feature type="domain" description="DUF305" evidence="2">
    <location>
        <begin position="101"/>
        <end position="150"/>
    </location>
</feature>
<protein>
    <recommendedName>
        <fullName evidence="2">DUF305 domain-containing protein</fullName>
    </recommendedName>
</protein>